<dbReference type="PANTHER" id="PTHR11487:SF0">
    <property type="entry name" value="S-ACYL FATTY ACID SYNTHASE THIOESTERASE, MEDIUM CHAIN"/>
    <property type="match status" value="1"/>
</dbReference>
<evidence type="ECO:0000259" key="2">
    <source>
        <dbReference type="Pfam" id="PF00975"/>
    </source>
</evidence>
<dbReference type="InterPro" id="IPR001031">
    <property type="entry name" value="Thioesterase"/>
</dbReference>
<dbReference type="RefSeq" id="WP_229900017.1">
    <property type="nucleotide sequence ID" value="NZ_BMUT01000017.1"/>
</dbReference>
<accession>A0ABQ2Z701</accession>
<proteinExistence type="inferred from homology"/>
<comment type="similarity">
    <text evidence="1">Belongs to the thioesterase family.</text>
</comment>
<dbReference type="InterPro" id="IPR012223">
    <property type="entry name" value="TEII"/>
</dbReference>
<reference evidence="4" key="1">
    <citation type="journal article" date="2019" name="Int. J. Syst. Evol. Microbiol.">
        <title>The Global Catalogue of Microorganisms (GCM) 10K type strain sequencing project: providing services to taxonomists for standard genome sequencing and annotation.</title>
        <authorList>
            <consortium name="The Broad Institute Genomics Platform"/>
            <consortium name="The Broad Institute Genome Sequencing Center for Infectious Disease"/>
            <person name="Wu L."/>
            <person name="Ma J."/>
        </authorList>
    </citation>
    <scope>NUCLEOTIDE SEQUENCE [LARGE SCALE GENOMIC DNA]</scope>
    <source>
        <strain evidence="4">JCM 4586</strain>
    </source>
</reference>
<organism evidence="3 4">
    <name type="scientific">Streptomyces hiroshimensis</name>
    <dbReference type="NCBI Taxonomy" id="66424"/>
    <lineage>
        <taxon>Bacteria</taxon>
        <taxon>Bacillati</taxon>
        <taxon>Actinomycetota</taxon>
        <taxon>Actinomycetes</taxon>
        <taxon>Kitasatosporales</taxon>
        <taxon>Streptomycetaceae</taxon>
        <taxon>Streptomyces</taxon>
    </lineage>
</organism>
<protein>
    <submittedName>
        <fullName evidence="3">Thioesterase</fullName>
    </submittedName>
</protein>
<evidence type="ECO:0000256" key="1">
    <source>
        <dbReference type="ARBA" id="ARBA00007169"/>
    </source>
</evidence>
<gene>
    <name evidence="3" type="ORF">GCM10010324_60620</name>
</gene>
<dbReference type="EMBL" id="BMUT01000017">
    <property type="protein sequence ID" value="GGY05682.1"/>
    <property type="molecule type" value="Genomic_DNA"/>
</dbReference>
<dbReference type="PANTHER" id="PTHR11487">
    <property type="entry name" value="THIOESTERASE"/>
    <property type="match status" value="1"/>
</dbReference>
<name>A0ABQ2Z701_9ACTN</name>
<dbReference type="Gene3D" id="3.40.50.1820">
    <property type="entry name" value="alpha/beta hydrolase"/>
    <property type="match status" value="1"/>
</dbReference>
<comment type="caution">
    <text evidence="3">The sequence shown here is derived from an EMBL/GenBank/DDBJ whole genome shotgun (WGS) entry which is preliminary data.</text>
</comment>
<dbReference type="SUPFAM" id="SSF53474">
    <property type="entry name" value="alpha/beta-Hydrolases"/>
    <property type="match status" value="1"/>
</dbReference>
<dbReference type="InterPro" id="IPR029058">
    <property type="entry name" value="AB_hydrolase_fold"/>
</dbReference>
<feature type="domain" description="Thioesterase" evidence="2">
    <location>
        <begin position="22"/>
        <end position="244"/>
    </location>
</feature>
<evidence type="ECO:0000313" key="4">
    <source>
        <dbReference type="Proteomes" id="UP000659223"/>
    </source>
</evidence>
<sequence>MTRYLSTHRTHGHGPGGGRLRMLCFPYAGGGASAYGRWQRGLDAHGAGVDVLPVHLPGREGRAAEPRFTDLDALAEDLDTDLDEELEQPHVLYGHSMGALIAYALTHRRQLRGAPLPQALVLSAYRAPHLPAPAIAAPDASDEELLASLADLGGIPRALLHHPEFLTALLPVARDDLMLCTGNAASRYREPVRVPLYLFGGALDRLVTLPEIVSWRRHAGRGCEVRTMPGGHFFIRAHEDLFLRELAAVLRRHAAAALPALTGALSA</sequence>
<dbReference type="Pfam" id="PF00975">
    <property type="entry name" value="Thioesterase"/>
    <property type="match status" value="1"/>
</dbReference>
<evidence type="ECO:0000313" key="3">
    <source>
        <dbReference type="EMBL" id="GGY05682.1"/>
    </source>
</evidence>
<dbReference type="Proteomes" id="UP000659223">
    <property type="component" value="Unassembled WGS sequence"/>
</dbReference>
<keyword evidence="4" id="KW-1185">Reference proteome</keyword>